<dbReference type="GO" id="GO:0009986">
    <property type="term" value="C:cell surface"/>
    <property type="evidence" value="ECO:0007669"/>
    <property type="project" value="TreeGrafter"/>
</dbReference>
<keyword evidence="11" id="KW-0624">Polysaccharide degradation</keyword>
<dbReference type="PANTHER" id="PTHR16631:SF17">
    <property type="entry name" value="GLUCAN ENDO-1,3-BETA-GLUCOSIDASE BTGC"/>
    <property type="match status" value="1"/>
</dbReference>
<proteinExistence type="inferred from homology"/>
<dbReference type="AlphaFoldDB" id="A0A316UY55"/>
<comment type="similarity">
    <text evidence="3">Belongs to the glycosyl hydrolase 17 family.</text>
</comment>
<dbReference type="GeneID" id="37029332"/>
<keyword evidence="9" id="KW-0119">Carbohydrate metabolism</keyword>
<keyword evidence="5" id="KW-1003">Cell membrane</keyword>
<evidence type="ECO:0000256" key="5">
    <source>
        <dbReference type="ARBA" id="ARBA00022475"/>
    </source>
</evidence>
<evidence type="ECO:0000313" key="15">
    <source>
        <dbReference type="EMBL" id="PWN29718.1"/>
    </source>
</evidence>
<evidence type="ECO:0000256" key="7">
    <source>
        <dbReference type="ARBA" id="ARBA00023136"/>
    </source>
</evidence>
<dbReference type="EMBL" id="KZ819663">
    <property type="protein sequence ID" value="PWN29718.1"/>
    <property type="molecule type" value="Genomic_DNA"/>
</dbReference>
<dbReference type="GO" id="GO:0071555">
    <property type="term" value="P:cell wall organization"/>
    <property type="evidence" value="ECO:0007669"/>
    <property type="project" value="UniProtKB-KW"/>
</dbReference>
<dbReference type="OrthoDB" id="77201at2759"/>
<evidence type="ECO:0000256" key="13">
    <source>
        <dbReference type="ARBA" id="ARBA00042373"/>
    </source>
</evidence>
<keyword evidence="8" id="KW-0325">Glycoprotein</keyword>
<dbReference type="PANTHER" id="PTHR16631">
    <property type="entry name" value="GLUCAN 1,3-BETA-GLUCOSIDASE"/>
    <property type="match status" value="1"/>
</dbReference>
<dbReference type="GO" id="GO:0009277">
    <property type="term" value="C:fungal-type cell wall"/>
    <property type="evidence" value="ECO:0007669"/>
    <property type="project" value="TreeGrafter"/>
</dbReference>
<dbReference type="RefSeq" id="XP_025364330.1">
    <property type="nucleotide sequence ID" value="XM_025507509.1"/>
</dbReference>
<evidence type="ECO:0000256" key="4">
    <source>
        <dbReference type="ARBA" id="ARBA00012780"/>
    </source>
</evidence>
<comment type="catalytic activity">
    <reaction evidence="1">
        <text>Hydrolysis of (1-&gt;3)-beta-D-glucosidic linkages in (1-&gt;3)-beta-D-glucans.</text>
        <dbReference type="EC" id="3.2.1.39"/>
    </reaction>
</comment>
<dbReference type="InterPro" id="IPR017853">
    <property type="entry name" value="GH"/>
</dbReference>
<evidence type="ECO:0000256" key="8">
    <source>
        <dbReference type="ARBA" id="ARBA00023180"/>
    </source>
</evidence>
<evidence type="ECO:0000256" key="2">
    <source>
        <dbReference type="ARBA" id="ARBA00004401"/>
    </source>
</evidence>
<dbReference type="GO" id="GO:0005886">
    <property type="term" value="C:plasma membrane"/>
    <property type="evidence" value="ECO:0007669"/>
    <property type="project" value="UniProtKB-SubCell"/>
</dbReference>
<evidence type="ECO:0000256" key="14">
    <source>
        <dbReference type="ARBA" id="ARBA00043078"/>
    </source>
</evidence>
<dbReference type="Proteomes" id="UP000245884">
    <property type="component" value="Unassembled WGS sequence"/>
</dbReference>
<keyword evidence="10" id="KW-0961">Cell wall biogenesis/degradation</keyword>
<sequence length="309" mass="34691">MPTNVPDSVDNWWCSTQDEQAWLGFSYDVSWCPSSAQLTKSFKRMRSEYNARYVRMYGTCDNDGFTDQLINAGWEAGLGIYPLIWFGFDGDNKWQTRRDNIIKAIKSNSKAPYVVRGVVVGSEPMFDSVMSPDDLAAQIYNVKNQLAPWTNKGDDGMQITLSEMPYGYQIRNNAPQVFKAQDTLMAHSLPFFDWTVGDAGSDSTAGKVQNDLNYMVKNGLGKKIIISQTGWPSNADIWKPNSAKAVASLQQEKAYFDMLDNLACSWMAKNGPKGGIAWFSHMYADTLSGWGVLDTNWKAKFDFKPKTSC</sequence>
<dbReference type="GO" id="GO:0005576">
    <property type="term" value="C:extracellular region"/>
    <property type="evidence" value="ECO:0007669"/>
    <property type="project" value="TreeGrafter"/>
</dbReference>
<evidence type="ECO:0000256" key="1">
    <source>
        <dbReference type="ARBA" id="ARBA00000382"/>
    </source>
</evidence>
<evidence type="ECO:0000256" key="6">
    <source>
        <dbReference type="ARBA" id="ARBA00022801"/>
    </source>
</evidence>
<reference evidence="15 16" key="1">
    <citation type="journal article" date="2018" name="Mol. Biol. Evol.">
        <title>Broad Genomic Sampling Reveals a Smut Pathogenic Ancestry of the Fungal Clade Ustilaginomycotina.</title>
        <authorList>
            <person name="Kijpornyongpan T."/>
            <person name="Mondo S.J."/>
            <person name="Barry K."/>
            <person name="Sandor L."/>
            <person name="Lee J."/>
            <person name="Lipzen A."/>
            <person name="Pangilinan J."/>
            <person name="LaButti K."/>
            <person name="Hainaut M."/>
            <person name="Henrissat B."/>
            <person name="Grigoriev I.V."/>
            <person name="Spatafora J.W."/>
            <person name="Aime M.C."/>
        </authorList>
    </citation>
    <scope>NUCLEOTIDE SEQUENCE [LARGE SCALE GENOMIC DNA]</scope>
    <source>
        <strain evidence="15 16">MCA 5214</strain>
    </source>
</reference>
<keyword evidence="16" id="KW-1185">Reference proteome</keyword>
<comment type="function">
    <text evidence="12">Glucanases play a role in cell expansion during growth, in cell-cell fusion during mating, and in spore release during sporulation. This enzyme may be involved in beta-glucan degradation. Active on laminarin and lichenan.</text>
</comment>
<protein>
    <recommendedName>
        <fullName evidence="4">glucan endo-1,3-beta-D-glucosidase</fullName>
        <ecNumber evidence="4">3.2.1.39</ecNumber>
    </recommendedName>
    <alternativeName>
        <fullName evidence="14">Endo-1,3-beta-glucanase btgC</fullName>
    </alternativeName>
    <alternativeName>
        <fullName evidence="13">Laminarinase btgC</fullName>
    </alternativeName>
</protein>
<evidence type="ECO:0000256" key="9">
    <source>
        <dbReference type="ARBA" id="ARBA00023277"/>
    </source>
</evidence>
<evidence type="ECO:0000313" key="16">
    <source>
        <dbReference type="Proteomes" id="UP000245884"/>
    </source>
</evidence>
<evidence type="ECO:0000256" key="3">
    <source>
        <dbReference type="ARBA" id="ARBA00008773"/>
    </source>
</evidence>
<gene>
    <name evidence="15" type="ORF">BDZ90DRAFT_245420</name>
</gene>
<keyword evidence="7" id="KW-0472">Membrane</keyword>
<dbReference type="GO" id="GO:0042973">
    <property type="term" value="F:glucan endo-1,3-beta-D-glucosidase activity"/>
    <property type="evidence" value="ECO:0007669"/>
    <property type="project" value="UniProtKB-EC"/>
</dbReference>
<comment type="subcellular location">
    <subcellularLocation>
        <location evidence="2">Cell membrane</location>
        <topology evidence="2">Single-pass type II membrane protein</topology>
    </subcellularLocation>
</comment>
<accession>A0A316UY55</accession>
<name>A0A316UY55_9BASI</name>
<keyword evidence="6 15" id="KW-0378">Hydrolase</keyword>
<organism evidence="15 16">
    <name type="scientific">Jaminaea rosea</name>
    <dbReference type="NCBI Taxonomy" id="1569628"/>
    <lineage>
        <taxon>Eukaryota</taxon>
        <taxon>Fungi</taxon>
        <taxon>Dikarya</taxon>
        <taxon>Basidiomycota</taxon>
        <taxon>Ustilaginomycotina</taxon>
        <taxon>Exobasidiomycetes</taxon>
        <taxon>Microstromatales</taxon>
        <taxon>Microstromatales incertae sedis</taxon>
        <taxon>Jaminaea</taxon>
    </lineage>
</organism>
<evidence type="ECO:0000256" key="12">
    <source>
        <dbReference type="ARBA" id="ARBA00037649"/>
    </source>
</evidence>
<evidence type="ECO:0000256" key="11">
    <source>
        <dbReference type="ARBA" id="ARBA00023326"/>
    </source>
</evidence>
<dbReference type="EC" id="3.2.1.39" evidence="4"/>
<evidence type="ECO:0000256" key="10">
    <source>
        <dbReference type="ARBA" id="ARBA00023316"/>
    </source>
</evidence>
<dbReference type="InterPro" id="IPR050732">
    <property type="entry name" value="Beta-glucan_modifiers"/>
</dbReference>
<dbReference type="GO" id="GO:0000272">
    <property type="term" value="P:polysaccharide catabolic process"/>
    <property type="evidence" value="ECO:0007669"/>
    <property type="project" value="UniProtKB-KW"/>
</dbReference>
<dbReference type="SUPFAM" id="SSF51445">
    <property type="entry name" value="(Trans)glycosidases"/>
    <property type="match status" value="1"/>
</dbReference>